<comment type="caution">
    <text evidence="1">The sequence shown here is derived from an EMBL/GenBank/DDBJ whole genome shotgun (WGS) entry which is preliminary data.</text>
</comment>
<keyword evidence="2" id="KW-1185">Reference proteome</keyword>
<accession>A0ACC3C2X4</accession>
<organism evidence="1 2">
    <name type="scientific">Pyropia yezoensis</name>
    <name type="common">Susabi-nori</name>
    <name type="synonym">Porphyra yezoensis</name>
    <dbReference type="NCBI Taxonomy" id="2788"/>
    <lineage>
        <taxon>Eukaryota</taxon>
        <taxon>Rhodophyta</taxon>
        <taxon>Bangiophyceae</taxon>
        <taxon>Bangiales</taxon>
        <taxon>Bangiaceae</taxon>
        <taxon>Pyropia</taxon>
    </lineage>
</organism>
<protein>
    <submittedName>
        <fullName evidence="1">Uncharacterized protein</fullName>
    </submittedName>
</protein>
<reference evidence="1" key="1">
    <citation type="submission" date="2019-11" db="EMBL/GenBank/DDBJ databases">
        <title>Nori genome reveals adaptations in red seaweeds to the harsh intertidal environment.</title>
        <authorList>
            <person name="Wang D."/>
            <person name="Mao Y."/>
        </authorList>
    </citation>
    <scope>NUCLEOTIDE SEQUENCE</scope>
    <source>
        <tissue evidence="1">Gametophyte</tissue>
    </source>
</reference>
<name>A0ACC3C2X4_PYRYE</name>
<gene>
    <name evidence="1" type="ORF">I4F81_007043</name>
</gene>
<evidence type="ECO:0000313" key="1">
    <source>
        <dbReference type="EMBL" id="KAK1864497.1"/>
    </source>
</evidence>
<proteinExistence type="predicted"/>
<dbReference type="EMBL" id="CM020619">
    <property type="protein sequence ID" value="KAK1864497.1"/>
    <property type="molecule type" value="Genomic_DNA"/>
</dbReference>
<dbReference type="Proteomes" id="UP000798662">
    <property type="component" value="Chromosome 2"/>
</dbReference>
<evidence type="ECO:0000313" key="2">
    <source>
        <dbReference type="Proteomes" id="UP000798662"/>
    </source>
</evidence>
<sequence>MSSRGRMAIQAVMRRYRRGLASQERIVVASEELDGGVNPCHRELFQLISRMEQESEAGVQDPPVDDDLDFPVYHALFMSFLCWWAVYASPTDTTAPDENTRIAHLERLVLNHTDGNRALPYRVVGLSHAPRCPAALVLHRRTLYVACRGSMKQNELIGDLSIASWAVDGVQGLRGTGCVHTGFLYAFREQAADVLQRVDKLVQDEDVEHVIFCGHSLGGALAQLLGVVYAQQRSSRRNRHVQMSKRVSSSVVSFGCSRLGDAAFRATLDALIDHTHLLTTYAAALKDHRSQLEGMAEFVREMGEMGVA</sequence>